<evidence type="ECO:0000256" key="2">
    <source>
        <dbReference type="ARBA" id="ARBA00034247"/>
    </source>
</evidence>
<name>A0ABT5T4E1_9RHOB</name>
<protein>
    <recommendedName>
        <fullName evidence="1">diguanylate cyclase</fullName>
        <ecNumber evidence="1">2.7.7.65</ecNumber>
    </recommendedName>
</protein>
<dbReference type="SUPFAM" id="SSF55073">
    <property type="entry name" value="Nucleotide cyclase"/>
    <property type="match status" value="1"/>
</dbReference>
<dbReference type="SUPFAM" id="SSF52172">
    <property type="entry name" value="CheY-like"/>
    <property type="match status" value="1"/>
</dbReference>
<dbReference type="PANTHER" id="PTHR45138">
    <property type="entry name" value="REGULATORY COMPONENTS OF SENSORY TRANSDUCTION SYSTEM"/>
    <property type="match status" value="1"/>
</dbReference>
<feature type="domain" description="Response regulatory" evidence="4">
    <location>
        <begin position="4"/>
        <end position="120"/>
    </location>
</feature>
<gene>
    <name evidence="6" type="ORF">PUT78_00555</name>
</gene>
<dbReference type="SMART" id="SM00267">
    <property type="entry name" value="GGDEF"/>
    <property type="match status" value="1"/>
</dbReference>
<feature type="domain" description="GGDEF" evidence="5">
    <location>
        <begin position="322"/>
        <end position="461"/>
    </location>
</feature>
<dbReference type="Pfam" id="PF00072">
    <property type="entry name" value="Response_reg"/>
    <property type="match status" value="1"/>
</dbReference>
<dbReference type="CDD" id="cd01949">
    <property type="entry name" value="GGDEF"/>
    <property type="match status" value="1"/>
</dbReference>
<dbReference type="Gene3D" id="3.30.70.270">
    <property type="match status" value="1"/>
</dbReference>
<organism evidence="6 7">
    <name type="scientific">Roseinatronobacter alkalisoli</name>
    <dbReference type="NCBI Taxonomy" id="3028235"/>
    <lineage>
        <taxon>Bacteria</taxon>
        <taxon>Pseudomonadati</taxon>
        <taxon>Pseudomonadota</taxon>
        <taxon>Alphaproteobacteria</taxon>
        <taxon>Rhodobacterales</taxon>
        <taxon>Paracoccaceae</taxon>
        <taxon>Roseinatronobacter</taxon>
    </lineage>
</organism>
<dbReference type="InterPro" id="IPR000160">
    <property type="entry name" value="GGDEF_dom"/>
</dbReference>
<dbReference type="RefSeq" id="WP_274350042.1">
    <property type="nucleotide sequence ID" value="NZ_JAQZSM010000001.1"/>
</dbReference>
<feature type="modified residue" description="4-aspartylphosphate" evidence="3">
    <location>
        <position position="53"/>
    </location>
</feature>
<dbReference type="InterPro" id="IPR001789">
    <property type="entry name" value="Sig_transdc_resp-reg_receiver"/>
</dbReference>
<evidence type="ECO:0000256" key="3">
    <source>
        <dbReference type="PROSITE-ProRule" id="PRU00169"/>
    </source>
</evidence>
<keyword evidence="6" id="KW-0548">Nucleotidyltransferase</keyword>
<keyword evidence="7" id="KW-1185">Reference proteome</keyword>
<reference evidence="6" key="1">
    <citation type="submission" date="2023-02" db="EMBL/GenBank/DDBJ databases">
        <title>Description of Roseinatronobacter alkalisoli sp. nov., an alkaliphilic bacerium isolated from soda soil.</title>
        <authorList>
            <person name="Wei W."/>
        </authorList>
    </citation>
    <scope>NUCLEOTIDE SEQUENCE</scope>
    <source>
        <strain evidence="6">HJB301</strain>
    </source>
</reference>
<dbReference type="PROSITE" id="PS50110">
    <property type="entry name" value="RESPONSE_REGULATORY"/>
    <property type="match status" value="1"/>
</dbReference>
<sequence length="464" mass="50395">MSGLILIVDDLSINRTILRAKLQAACYDCLMADCGEQALLLAQDENPDLILLDYRLPDIDGIDICQRLRGNPATRDIPILLFSATADRQQRLTALRMGADDFLSKPLDESYLMGRIRSLLRTQDHRARHAMPVAMPAVTGMAEGAAAFTLQSRMMVICNGGAACDGFCNDLRGVMPEMTCTCLSLQQALRLDTGTAMPDLFLVSADVILQKGLQVIPDLLSRNQTRQAELCIILPEGQELLGAMALDLGAREVLHLPLDAEEANLRLAKILQQKQQRDALQQAFETQLDQAVRDPLTGLFNRRYLCAQMARIAADMQTGALSDCAVLVIDLDHFKSVNDRFGHNAGDDVLTEVARRLRAALRSSDILVRYGGEEFVVVMPGADVRAARRVAQRICRTVHSRGYDVRGSDAALQLSVSIGVAAEHAGFAGCGDFAKTIVGRADDALRAAKAGGRNRVVSGQNAAA</sequence>
<proteinExistence type="predicted"/>
<dbReference type="NCBIfam" id="TIGR00254">
    <property type="entry name" value="GGDEF"/>
    <property type="match status" value="1"/>
</dbReference>
<dbReference type="GO" id="GO:0052621">
    <property type="term" value="F:diguanylate cyclase activity"/>
    <property type="evidence" value="ECO:0007669"/>
    <property type="project" value="UniProtKB-EC"/>
</dbReference>
<dbReference type="PROSITE" id="PS50887">
    <property type="entry name" value="GGDEF"/>
    <property type="match status" value="1"/>
</dbReference>
<dbReference type="InterPro" id="IPR029787">
    <property type="entry name" value="Nucleotide_cyclase"/>
</dbReference>
<keyword evidence="6" id="KW-0808">Transferase</keyword>
<dbReference type="InterPro" id="IPR050469">
    <property type="entry name" value="Diguanylate_Cyclase"/>
</dbReference>
<dbReference type="InterPro" id="IPR011006">
    <property type="entry name" value="CheY-like_superfamily"/>
</dbReference>
<dbReference type="InterPro" id="IPR043128">
    <property type="entry name" value="Rev_trsase/Diguanyl_cyclase"/>
</dbReference>
<dbReference type="Proteomes" id="UP001431784">
    <property type="component" value="Unassembled WGS sequence"/>
</dbReference>
<evidence type="ECO:0000256" key="1">
    <source>
        <dbReference type="ARBA" id="ARBA00012528"/>
    </source>
</evidence>
<dbReference type="SMART" id="SM00448">
    <property type="entry name" value="REC"/>
    <property type="match status" value="1"/>
</dbReference>
<dbReference type="Gene3D" id="3.40.50.2300">
    <property type="match status" value="1"/>
</dbReference>
<comment type="catalytic activity">
    <reaction evidence="2">
        <text>2 GTP = 3',3'-c-di-GMP + 2 diphosphate</text>
        <dbReference type="Rhea" id="RHEA:24898"/>
        <dbReference type="ChEBI" id="CHEBI:33019"/>
        <dbReference type="ChEBI" id="CHEBI:37565"/>
        <dbReference type="ChEBI" id="CHEBI:58805"/>
        <dbReference type="EC" id="2.7.7.65"/>
    </reaction>
</comment>
<accession>A0ABT5T4E1</accession>
<keyword evidence="3" id="KW-0597">Phosphoprotein</keyword>
<dbReference type="EMBL" id="JAQZSM010000001">
    <property type="protein sequence ID" value="MDD7969575.1"/>
    <property type="molecule type" value="Genomic_DNA"/>
</dbReference>
<evidence type="ECO:0000313" key="6">
    <source>
        <dbReference type="EMBL" id="MDD7969575.1"/>
    </source>
</evidence>
<dbReference type="EC" id="2.7.7.65" evidence="1"/>
<dbReference type="Pfam" id="PF00990">
    <property type="entry name" value="GGDEF"/>
    <property type="match status" value="1"/>
</dbReference>
<evidence type="ECO:0000259" key="5">
    <source>
        <dbReference type="PROSITE" id="PS50887"/>
    </source>
</evidence>
<evidence type="ECO:0000259" key="4">
    <source>
        <dbReference type="PROSITE" id="PS50110"/>
    </source>
</evidence>
<dbReference type="PANTHER" id="PTHR45138:SF9">
    <property type="entry name" value="DIGUANYLATE CYCLASE DGCM-RELATED"/>
    <property type="match status" value="1"/>
</dbReference>
<evidence type="ECO:0000313" key="7">
    <source>
        <dbReference type="Proteomes" id="UP001431784"/>
    </source>
</evidence>
<comment type="caution">
    <text evidence="6">The sequence shown here is derived from an EMBL/GenBank/DDBJ whole genome shotgun (WGS) entry which is preliminary data.</text>
</comment>